<keyword evidence="3" id="KW-0716">Sensory transduction</keyword>
<protein>
    <submittedName>
        <fullName evidence="14">Transient receptor potential cation channel protein painless</fullName>
    </submittedName>
</protein>
<keyword evidence="6 12" id="KW-1133">Transmembrane helix</keyword>
<evidence type="ECO:0000256" key="11">
    <source>
        <dbReference type="PROSITE-ProRule" id="PRU00023"/>
    </source>
</evidence>
<evidence type="ECO:0000313" key="14">
    <source>
        <dbReference type="EMBL" id="KAB7498869.1"/>
    </source>
</evidence>
<feature type="transmembrane region" description="Helical" evidence="12">
    <location>
        <begin position="704"/>
        <end position="725"/>
    </location>
</feature>
<evidence type="ECO:0000256" key="12">
    <source>
        <dbReference type="SAM" id="Phobius"/>
    </source>
</evidence>
<dbReference type="SMART" id="SM00248">
    <property type="entry name" value="ANK"/>
    <property type="match status" value="7"/>
</dbReference>
<evidence type="ECO:0000256" key="2">
    <source>
        <dbReference type="ARBA" id="ARBA00022448"/>
    </source>
</evidence>
<dbReference type="InterPro" id="IPR002110">
    <property type="entry name" value="Ankyrin_rpt"/>
</dbReference>
<dbReference type="Pfam" id="PF00023">
    <property type="entry name" value="Ank"/>
    <property type="match status" value="1"/>
</dbReference>
<evidence type="ECO:0000256" key="9">
    <source>
        <dbReference type="ARBA" id="ARBA00023136"/>
    </source>
</evidence>
<dbReference type="InterPro" id="IPR036770">
    <property type="entry name" value="Ankyrin_rpt-contain_sf"/>
</dbReference>
<feature type="transmembrane region" description="Helical" evidence="12">
    <location>
        <begin position="612"/>
        <end position="637"/>
    </location>
</feature>
<feature type="repeat" description="ANK" evidence="11">
    <location>
        <begin position="372"/>
        <end position="404"/>
    </location>
</feature>
<dbReference type="OrthoDB" id="2157354at2759"/>
<dbReference type="Pfam" id="PF12796">
    <property type="entry name" value="Ank_2"/>
    <property type="match status" value="2"/>
</dbReference>
<dbReference type="Proteomes" id="UP000326759">
    <property type="component" value="Unassembled WGS sequence"/>
</dbReference>
<evidence type="ECO:0000256" key="3">
    <source>
        <dbReference type="ARBA" id="ARBA00022606"/>
    </source>
</evidence>
<sequence length="890" mass="102033">SRIPREELLLSVKSNDEPRLLHALQHSGHEDLNLIFKHPDSCTLLHIATLNNSPSIAKILLDNGASPNIRDLRGKKFSPLHYAAQIGSPEMVRILLENGADVNMKEGEFGRTCLHILTSKWKRTAEDNFNRSLDELLKTKKIKIDRQDNSNATPLFLAAQKGWEYMVKALIYKGASLETSVGLKNVKEVIDKKLPGVLETINYNEIEKIQRCYGDDLYEALKEENIDLFKDILNEINEKEKESKKLILEEDHGEYTLLNYACDHGLQDFVDILLREGSDPTRADKTTLLCPILYAAKNGCYKVMESLTENMKKIGILKQGALKAVDRKRETALHKVVKREQPIHNEGVDYLRCLQILLNLKGYINIDAQDDYNSTPLHYAVLCDDQSFVRYLLINGAHLGIKNKFGTLAITRIQPSVLEEVLNDCVKFKNNITDRDFEIILHYSMLAPTSPDYKPETDCLKFLSGSRPHRHLLRHPIIDTFLFLKWQRIRHYYFINLLAYSIFLALLTTYILLFFGTINKTLLQTDVATGTANATNSDSIVFPSESTLKLILQILILVFWIFGVMREMTQFIVSWKTYVRSLENWLEVSILVMTLLVLFFPIPYISLQGISAWLILSSWVELVLILGRHPLFAVYITMFTTVTFNFLKFILMFSFVIIAFSLSFYLVFQIDDNFVTYPKTLLKTIAMSTGEIEYTELPLSDFPISSHLLFVIFVFLIVLVLMNLLNGLAVSDIQLIQQEAEIVSYRSRVELISYIESVFLVNPYNKQYNGGRLCELDNCCFRACIRSSNPALRLLNYLGRRTLMFCNCLREHRITMFPNRGKDRWHVCSCHSFQLEESQIEAAKSVVLAEEGRVADRLAGLESRVDSVISAIRTLSDLIQKKEIKVNPIE</sequence>
<dbReference type="PROSITE" id="PS50297">
    <property type="entry name" value="ANK_REP_REGION"/>
    <property type="match status" value="3"/>
</dbReference>
<accession>A0A5N5SYT4</accession>
<dbReference type="InterPro" id="IPR005821">
    <property type="entry name" value="Ion_trans_dom"/>
</dbReference>
<evidence type="ECO:0000256" key="10">
    <source>
        <dbReference type="ARBA" id="ARBA00023303"/>
    </source>
</evidence>
<dbReference type="InterPro" id="IPR052076">
    <property type="entry name" value="TRP_cation_channel"/>
</dbReference>
<feature type="transmembrane region" description="Helical" evidence="12">
    <location>
        <begin position="585"/>
        <end position="606"/>
    </location>
</feature>
<dbReference type="EMBL" id="SEYY01018909">
    <property type="protein sequence ID" value="KAB7498869.1"/>
    <property type="molecule type" value="Genomic_DNA"/>
</dbReference>
<dbReference type="PANTHER" id="PTHR47143:SF4">
    <property type="entry name" value="TRANSIENT RECEPTOR POTENTIAL CATION CHANNEL PROTEIN PAINLESS"/>
    <property type="match status" value="1"/>
</dbReference>
<dbReference type="PANTHER" id="PTHR47143">
    <property type="entry name" value="TRANSIENT RECEPTOR POTENTIAL CATION CHANNEL PROTEIN PAINLESS"/>
    <property type="match status" value="1"/>
</dbReference>
<keyword evidence="7 11" id="KW-0040">ANK repeat</keyword>
<evidence type="ECO:0000256" key="7">
    <source>
        <dbReference type="ARBA" id="ARBA00023043"/>
    </source>
</evidence>
<comment type="subcellular location">
    <subcellularLocation>
        <location evidence="1">Membrane</location>
        <topology evidence="1">Multi-pass membrane protein</topology>
    </subcellularLocation>
</comment>
<feature type="non-terminal residue" evidence="14">
    <location>
        <position position="1"/>
    </location>
</feature>
<keyword evidence="8" id="KW-0406">Ion transport</keyword>
<feature type="transmembrane region" description="Helical" evidence="12">
    <location>
        <begin position="649"/>
        <end position="668"/>
    </location>
</feature>
<name>A0A5N5SYT4_9CRUS</name>
<evidence type="ECO:0000256" key="1">
    <source>
        <dbReference type="ARBA" id="ARBA00004141"/>
    </source>
</evidence>
<gene>
    <name evidence="14" type="primary">pain</name>
    <name evidence="14" type="ORF">Anas_06758</name>
</gene>
<feature type="transmembrane region" description="Helical" evidence="12">
    <location>
        <begin position="492"/>
        <end position="515"/>
    </location>
</feature>
<dbReference type="Pfam" id="PF00520">
    <property type="entry name" value="Ion_trans"/>
    <property type="match status" value="1"/>
</dbReference>
<feature type="transmembrane region" description="Helical" evidence="12">
    <location>
        <begin position="547"/>
        <end position="565"/>
    </location>
</feature>
<feature type="repeat" description="ANK" evidence="11">
    <location>
        <begin position="40"/>
        <end position="72"/>
    </location>
</feature>
<feature type="domain" description="Ion transport" evidence="13">
    <location>
        <begin position="501"/>
        <end position="740"/>
    </location>
</feature>
<keyword evidence="9 12" id="KW-0472">Membrane</keyword>
<reference evidence="14 15" key="1">
    <citation type="journal article" date="2019" name="PLoS Biol.">
        <title>Sex chromosomes control vertical transmission of feminizing Wolbachia symbionts in an isopod.</title>
        <authorList>
            <person name="Becking T."/>
            <person name="Chebbi M.A."/>
            <person name="Giraud I."/>
            <person name="Moumen B."/>
            <person name="Laverre T."/>
            <person name="Caubet Y."/>
            <person name="Peccoud J."/>
            <person name="Gilbert C."/>
            <person name="Cordaux R."/>
        </authorList>
    </citation>
    <scope>NUCLEOTIDE SEQUENCE [LARGE SCALE GENOMIC DNA]</scope>
    <source>
        <strain evidence="14">ANa2</strain>
        <tissue evidence="14">Whole body excluding digestive tract and cuticle</tissue>
    </source>
</reference>
<dbReference type="GO" id="GO:0034703">
    <property type="term" value="C:cation channel complex"/>
    <property type="evidence" value="ECO:0007669"/>
    <property type="project" value="UniProtKB-ARBA"/>
</dbReference>
<evidence type="ECO:0000259" key="13">
    <source>
        <dbReference type="Pfam" id="PF00520"/>
    </source>
</evidence>
<evidence type="ECO:0000256" key="5">
    <source>
        <dbReference type="ARBA" id="ARBA00022737"/>
    </source>
</evidence>
<dbReference type="Gene3D" id="1.25.40.20">
    <property type="entry name" value="Ankyrin repeat-containing domain"/>
    <property type="match status" value="2"/>
</dbReference>
<keyword evidence="14" id="KW-0675">Receptor</keyword>
<dbReference type="AlphaFoldDB" id="A0A5N5SYT4"/>
<feature type="repeat" description="ANK" evidence="11">
    <location>
        <begin position="150"/>
        <end position="182"/>
    </location>
</feature>
<keyword evidence="5" id="KW-0677">Repeat</keyword>
<dbReference type="PROSITE" id="PS50088">
    <property type="entry name" value="ANK_REPEAT"/>
    <property type="match status" value="4"/>
</dbReference>
<keyword evidence="15" id="KW-1185">Reference proteome</keyword>
<keyword evidence="10" id="KW-0407">Ion channel</keyword>
<keyword evidence="4 12" id="KW-0812">Transmembrane</keyword>
<evidence type="ECO:0000256" key="8">
    <source>
        <dbReference type="ARBA" id="ARBA00023065"/>
    </source>
</evidence>
<dbReference type="GO" id="GO:0005216">
    <property type="term" value="F:monoatomic ion channel activity"/>
    <property type="evidence" value="ECO:0007669"/>
    <property type="project" value="InterPro"/>
</dbReference>
<feature type="repeat" description="ANK" evidence="11">
    <location>
        <begin position="75"/>
        <end position="107"/>
    </location>
</feature>
<evidence type="ECO:0000313" key="15">
    <source>
        <dbReference type="Proteomes" id="UP000326759"/>
    </source>
</evidence>
<keyword evidence="2" id="KW-0813">Transport</keyword>
<proteinExistence type="predicted"/>
<dbReference type="SUPFAM" id="SSF48403">
    <property type="entry name" value="Ankyrin repeat"/>
    <property type="match status" value="2"/>
</dbReference>
<evidence type="ECO:0000256" key="4">
    <source>
        <dbReference type="ARBA" id="ARBA00022692"/>
    </source>
</evidence>
<organism evidence="14 15">
    <name type="scientific">Armadillidium nasatum</name>
    <dbReference type="NCBI Taxonomy" id="96803"/>
    <lineage>
        <taxon>Eukaryota</taxon>
        <taxon>Metazoa</taxon>
        <taxon>Ecdysozoa</taxon>
        <taxon>Arthropoda</taxon>
        <taxon>Crustacea</taxon>
        <taxon>Multicrustacea</taxon>
        <taxon>Malacostraca</taxon>
        <taxon>Eumalacostraca</taxon>
        <taxon>Peracarida</taxon>
        <taxon>Isopoda</taxon>
        <taxon>Oniscidea</taxon>
        <taxon>Crinocheta</taxon>
        <taxon>Armadillidiidae</taxon>
        <taxon>Armadillidium</taxon>
    </lineage>
</organism>
<comment type="caution">
    <text evidence="14">The sequence shown here is derived from an EMBL/GenBank/DDBJ whole genome shotgun (WGS) entry which is preliminary data.</text>
</comment>
<evidence type="ECO:0000256" key="6">
    <source>
        <dbReference type="ARBA" id="ARBA00022989"/>
    </source>
</evidence>